<gene>
    <name evidence="1" type="ORF">PSTT_12027</name>
</gene>
<dbReference type="EMBL" id="PKSL01000145">
    <property type="protein sequence ID" value="POW02270.1"/>
    <property type="molecule type" value="Genomic_DNA"/>
</dbReference>
<protein>
    <submittedName>
        <fullName evidence="1">Uncharacterized protein</fullName>
    </submittedName>
</protein>
<name>A0A2S4UYE4_9BASI</name>
<dbReference type="PANTHER" id="PTHR33069:SF3">
    <property type="entry name" value="DYNEIN HEAVY CHAIN TAIL DOMAIN-CONTAINING PROTEIN"/>
    <property type="match status" value="1"/>
</dbReference>
<dbReference type="PANTHER" id="PTHR33069">
    <property type="entry name" value="CHROMOSOME 7, WHOLE GENOME SHOTGUN SEQUENCE-RELATED"/>
    <property type="match status" value="1"/>
</dbReference>
<evidence type="ECO:0000313" key="2">
    <source>
        <dbReference type="Proteomes" id="UP000239156"/>
    </source>
</evidence>
<dbReference type="VEuPathDB" id="FungiDB:PSHT_08704"/>
<reference evidence="1" key="1">
    <citation type="submission" date="2017-12" db="EMBL/GenBank/DDBJ databases">
        <title>Gene loss provides genomic basis for host adaptation in cereal stripe rust fungi.</title>
        <authorList>
            <person name="Xia C."/>
        </authorList>
    </citation>
    <scope>NUCLEOTIDE SEQUENCE [LARGE SCALE GENOMIC DNA]</scope>
    <source>
        <strain evidence="1">93-210</strain>
    </source>
</reference>
<dbReference type="VEuPathDB" id="FungiDB:PSHT_03276"/>
<dbReference type="Proteomes" id="UP000239156">
    <property type="component" value="Unassembled WGS sequence"/>
</dbReference>
<dbReference type="VEuPathDB" id="FungiDB:PSTT_12027"/>
<evidence type="ECO:0000313" key="1">
    <source>
        <dbReference type="EMBL" id="POW02270.1"/>
    </source>
</evidence>
<accession>A0A2S4UYE4</accession>
<keyword evidence="2" id="KW-1185">Reference proteome</keyword>
<dbReference type="AlphaFoldDB" id="A0A2S4UYE4"/>
<organism evidence="1 2">
    <name type="scientific">Puccinia striiformis</name>
    <dbReference type="NCBI Taxonomy" id="27350"/>
    <lineage>
        <taxon>Eukaryota</taxon>
        <taxon>Fungi</taxon>
        <taxon>Dikarya</taxon>
        <taxon>Basidiomycota</taxon>
        <taxon>Pucciniomycotina</taxon>
        <taxon>Pucciniomycetes</taxon>
        <taxon>Pucciniales</taxon>
        <taxon>Pucciniaceae</taxon>
        <taxon>Puccinia</taxon>
    </lineage>
</organism>
<sequence>MRTSTDFKTSTRVKDRTMADLQTSSNPQIALVLQALEDLVLRFDEHVQQQEGEKKIELTQEDRDYKTQLLDELHWNLLPAIQKQLSCLSTSLDLLHDPEKFPTPNFEPTGEILSHLAEAMFASLDCVESAALDINLGPQDRHPTYAYGLRRLDRILAAINSNSDNAAYRTAASRSGAYLLKKMNECTQLASNIIRWTHASDFEVIQDEWEEQAESLSPTIEVLTNITQSTKAHRNNITPLRQHVIKLAKSSALLIKLSQIYRKLSRRNCCSLWIHQLNSETLDDLHDRPGTIAYRFECHARTLSDSYEHDALLGAKLRYENESRVSHSRSTPLCSFTPGINYASLDTNFKAWLLEWQKSWHTATVGYKRHTTKQHTRLYLKRCKSFRSFQMMCKITEVVSIHLRSLVRGSIQFMRASKVSTNYSETTECQYQHTRLLRDSATCSVLTRQAIDWLQGSDFRIIQDEWQDKQLGDRVHCISRILQSTLLILALHLIPLHTTNINHQSPDNDYKAWFAVWQATWYRAIHNFLTTLQLEGQQAQQPLAPA</sequence>
<dbReference type="VEuPathDB" id="FungiDB:PSHT_11635"/>
<comment type="caution">
    <text evidence="1">The sequence shown here is derived from an EMBL/GenBank/DDBJ whole genome shotgun (WGS) entry which is preliminary data.</text>
</comment>
<proteinExistence type="predicted"/>